<accession>A0A5N7C6T3</accession>
<organism evidence="2">
    <name type="scientific">Petromyces alliaceus</name>
    <name type="common">Aspergillus alliaceus</name>
    <dbReference type="NCBI Taxonomy" id="209559"/>
    <lineage>
        <taxon>Eukaryota</taxon>
        <taxon>Fungi</taxon>
        <taxon>Dikarya</taxon>
        <taxon>Ascomycota</taxon>
        <taxon>Pezizomycotina</taxon>
        <taxon>Eurotiomycetes</taxon>
        <taxon>Eurotiomycetidae</taxon>
        <taxon>Eurotiales</taxon>
        <taxon>Aspergillaceae</taxon>
        <taxon>Aspergillus</taxon>
        <taxon>Aspergillus subgen. Circumdati</taxon>
    </lineage>
</organism>
<feature type="chain" id="PRO_5025053400" description="GPI anchored protein" evidence="1">
    <location>
        <begin position="20"/>
        <end position="209"/>
    </location>
</feature>
<evidence type="ECO:0000313" key="2">
    <source>
        <dbReference type="EMBL" id="KAE8389836.1"/>
    </source>
</evidence>
<sequence length="209" mass="21393">MRPTPVLLLTPLLATLAFSITPQSPSPSPSTPEYKNILPISTPTNTNLFLPLLASNPMMRVNGESTPLPTATPTDSSEPRIMYELVTETTSECDCESSSALAHIPQSSAAYAARSSALFRVEAFPSGVTAVAASSMPGASRVLGASATASRLFGTAGAVPSGVDAVRSGAPGDQEYQAFEGIGGKTGPGVRTVWGVSGLLGVLMVLQGL</sequence>
<gene>
    <name evidence="2" type="ORF">BDV23DRAFT_184087</name>
</gene>
<keyword evidence="1" id="KW-0732">Signal</keyword>
<reference evidence="2" key="1">
    <citation type="submission" date="2019-04" db="EMBL/GenBank/DDBJ databases">
        <title>Friends and foes A comparative genomics studyof 23 Aspergillus species from section Flavi.</title>
        <authorList>
            <consortium name="DOE Joint Genome Institute"/>
            <person name="Kjaerbolling I."/>
            <person name="Vesth T."/>
            <person name="Frisvad J.C."/>
            <person name="Nybo J.L."/>
            <person name="Theobald S."/>
            <person name="Kildgaard S."/>
            <person name="Isbrandt T."/>
            <person name="Kuo A."/>
            <person name="Sato A."/>
            <person name="Lyhne E.K."/>
            <person name="Kogle M.E."/>
            <person name="Wiebenga A."/>
            <person name="Kun R.S."/>
            <person name="Lubbers R.J."/>
            <person name="Makela M.R."/>
            <person name="Barry K."/>
            <person name="Chovatia M."/>
            <person name="Clum A."/>
            <person name="Daum C."/>
            <person name="Haridas S."/>
            <person name="He G."/>
            <person name="LaButti K."/>
            <person name="Lipzen A."/>
            <person name="Mondo S."/>
            <person name="Riley R."/>
            <person name="Salamov A."/>
            <person name="Simmons B.A."/>
            <person name="Magnuson J.K."/>
            <person name="Henrissat B."/>
            <person name="Mortensen U.H."/>
            <person name="Larsen T.O."/>
            <person name="Devries R.P."/>
            <person name="Grigoriev I.V."/>
            <person name="Machida M."/>
            <person name="Baker S.E."/>
            <person name="Andersen M.R."/>
        </authorList>
    </citation>
    <scope>NUCLEOTIDE SEQUENCE [LARGE SCALE GENOMIC DNA]</scope>
    <source>
        <strain evidence="2">IBT 14317</strain>
    </source>
</reference>
<evidence type="ECO:0000256" key="1">
    <source>
        <dbReference type="SAM" id="SignalP"/>
    </source>
</evidence>
<dbReference type="AlphaFoldDB" id="A0A5N7C6T3"/>
<protein>
    <recommendedName>
        <fullName evidence="3">GPI anchored protein</fullName>
    </recommendedName>
</protein>
<dbReference type="Proteomes" id="UP000326877">
    <property type="component" value="Unassembled WGS sequence"/>
</dbReference>
<proteinExistence type="predicted"/>
<dbReference type="EMBL" id="ML735261">
    <property type="protein sequence ID" value="KAE8389836.1"/>
    <property type="molecule type" value="Genomic_DNA"/>
</dbReference>
<evidence type="ECO:0008006" key="3">
    <source>
        <dbReference type="Google" id="ProtNLM"/>
    </source>
</evidence>
<name>A0A5N7C6T3_PETAA</name>
<feature type="signal peptide" evidence="1">
    <location>
        <begin position="1"/>
        <end position="19"/>
    </location>
</feature>